<evidence type="ECO:0000256" key="2">
    <source>
        <dbReference type="SAM" id="Phobius"/>
    </source>
</evidence>
<dbReference type="EMBL" id="LZFO01000017">
    <property type="protein sequence ID" value="OFI05976.1"/>
    <property type="molecule type" value="Genomic_DNA"/>
</dbReference>
<gene>
    <name evidence="3" type="ORF">CLOACE_13570</name>
</gene>
<proteinExistence type="predicted"/>
<organism evidence="3 4">
    <name type="scientific">Clostridium acetireducens DSM 10703</name>
    <dbReference type="NCBI Taxonomy" id="1121290"/>
    <lineage>
        <taxon>Bacteria</taxon>
        <taxon>Bacillati</taxon>
        <taxon>Bacillota</taxon>
        <taxon>Clostridia</taxon>
        <taxon>Eubacteriales</taxon>
        <taxon>Clostridiaceae</taxon>
        <taxon>Clostridium</taxon>
    </lineage>
</organism>
<protein>
    <submittedName>
        <fullName evidence="3">Uncharacterized protein</fullName>
    </submittedName>
</protein>
<dbReference type="Proteomes" id="UP000175744">
    <property type="component" value="Unassembled WGS sequence"/>
</dbReference>
<name>A0A1E8EYP8_9CLOT</name>
<keyword evidence="2" id="KW-0472">Membrane</keyword>
<keyword evidence="2" id="KW-0812">Transmembrane</keyword>
<feature type="compositionally biased region" description="Basic and acidic residues" evidence="1">
    <location>
        <begin position="163"/>
        <end position="186"/>
    </location>
</feature>
<reference evidence="3 4" key="1">
    <citation type="submission" date="2016-06" db="EMBL/GenBank/DDBJ databases">
        <title>Genome sequence of Clostridium acetireducens DSM 10703.</title>
        <authorList>
            <person name="Poehlein A."/>
            <person name="Fluechter S."/>
            <person name="Duerre P."/>
            <person name="Daniel R."/>
        </authorList>
    </citation>
    <scope>NUCLEOTIDE SEQUENCE [LARGE SCALE GENOMIC DNA]</scope>
    <source>
        <strain evidence="3 4">DSM 10703</strain>
    </source>
</reference>
<dbReference type="PATRIC" id="fig|1121290.3.peg.1339"/>
<feature type="transmembrane region" description="Helical" evidence="2">
    <location>
        <begin position="59"/>
        <end position="79"/>
    </location>
</feature>
<dbReference type="STRING" id="1121290.CLAOCE_13570"/>
<evidence type="ECO:0000313" key="3">
    <source>
        <dbReference type="EMBL" id="OFI05976.1"/>
    </source>
</evidence>
<feature type="region of interest" description="Disordered" evidence="1">
    <location>
        <begin position="149"/>
        <end position="186"/>
    </location>
</feature>
<feature type="transmembrane region" description="Helical" evidence="2">
    <location>
        <begin position="12"/>
        <end position="33"/>
    </location>
</feature>
<evidence type="ECO:0000313" key="4">
    <source>
        <dbReference type="Proteomes" id="UP000175744"/>
    </source>
</evidence>
<keyword evidence="4" id="KW-1185">Reference proteome</keyword>
<accession>A0A1E8EYP8</accession>
<sequence length="246" mass="28088">MKSKKKKLLISLLILVSGILFNFYFSTIIHQLLSKQMAVLKIPSLIICIHSMAVSKQHLLLFLCLDGLIVLFSMFYYVANNKPYQSDLREITPKISTPVPAGQKQFGSAEWLEKEKDSAFNSFILNANDITVKVLIRQGYDDLKEMKKGWNEKSEREDEEEKEQEKSFEGKEQFTMEGQKGDIQRKSKVENSKCSGEFSKAFLPQGGIVLGCKNHKGSEKIYFIGEAKGERMWTDGEAFIQQLLLL</sequence>
<evidence type="ECO:0000256" key="1">
    <source>
        <dbReference type="SAM" id="MobiDB-lite"/>
    </source>
</evidence>
<keyword evidence="2" id="KW-1133">Transmembrane helix</keyword>
<comment type="caution">
    <text evidence="3">The sequence shown here is derived from an EMBL/GenBank/DDBJ whole genome shotgun (WGS) entry which is preliminary data.</text>
</comment>
<dbReference type="AlphaFoldDB" id="A0A1E8EYP8"/>